<keyword evidence="2" id="KW-1185">Reference proteome</keyword>
<dbReference type="EMBL" id="KN848069">
    <property type="protein sequence ID" value="KIX99558.1"/>
    <property type="molecule type" value="Genomic_DNA"/>
</dbReference>
<evidence type="ECO:0008006" key="3">
    <source>
        <dbReference type="Google" id="ProtNLM"/>
    </source>
</evidence>
<reference evidence="1 2" key="1">
    <citation type="submission" date="2015-01" db="EMBL/GenBank/DDBJ databases">
        <title>The Genome Sequence of Fonsecaea multimorphosa CBS 102226.</title>
        <authorList>
            <consortium name="The Broad Institute Genomics Platform"/>
            <person name="Cuomo C."/>
            <person name="de Hoog S."/>
            <person name="Gorbushina A."/>
            <person name="Stielow B."/>
            <person name="Teixiera M."/>
            <person name="Abouelleil A."/>
            <person name="Chapman S.B."/>
            <person name="Priest M."/>
            <person name="Young S.K."/>
            <person name="Wortman J."/>
            <person name="Nusbaum C."/>
            <person name="Birren B."/>
        </authorList>
    </citation>
    <scope>NUCLEOTIDE SEQUENCE [LARGE SCALE GENOMIC DNA]</scope>
    <source>
        <strain evidence="1 2">CBS 102226</strain>
    </source>
</reference>
<evidence type="ECO:0000313" key="1">
    <source>
        <dbReference type="EMBL" id="KIX99558.1"/>
    </source>
</evidence>
<dbReference type="InterPro" id="IPR047263">
    <property type="entry name" value="HNL-like_cupin"/>
</dbReference>
<dbReference type="VEuPathDB" id="FungiDB:Z520_05134"/>
<sequence>MPAEIKTRDTNEKPPTSVFVTNGRAGAASINGNTQLATFAGGQVYLDPVLMRKDITMVHVNFQPCARTHWHKHEGGQLLKVTAGLGWVCDQGEKPRRIAVGDIVWCPPGGIHWHGADDGSFMSHEATSFGGLDWYDPVTDEVYAAKSDIKQGGLSAQYPGSGKIS</sequence>
<accession>A0A0D2KS81</accession>
<name>A0A0D2KS81_9EURO</name>
<gene>
    <name evidence="1" type="ORF">Z520_05134</name>
</gene>
<dbReference type="AlphaFoldDB" id="A0A0D2KS81"/>
<dbReference type="SUPFAM" id="SSF51182">
    <property type="entry name" value="RmlC-like cupins"/>
    <property type="match status" value="1"/>
</dbReference>
<dbReference type="Proteomes" id="UP000053411">
    <property type="component" value="Unassembled WGS sequence"/>
</dbReference>
<evidence type="ECO:0000313" key="2">
    <source>
        <dbReference type="Proteomes" id="UP000053411"/>
    </source>
</evidence>
<dbReference type="OrthoDB" id="2096797at2759"/>
<dbReference type="CDD" id="cd02233">
    <property type="entry name" value="cupin_HNL-like"/>
    <property type="match status" value="1"/>
</dbReference>
<dbReference type="PANTHER" id="PTHR43698">
    <property type="entry name" value="RIBD C-TERMINAL DOMAIN CONTAINING PROTEIN"/>
    <property type="match status" value="1"/>
</dbReference>
<dbReference type="PANTHER" id="PTHR43698:SF1">
    <property type="entry name" value="BLL4564 PROTEIN"/>
    <property type="match status" value="1"/>
</dbReference>
<protein>
    <recommendedName>
        <fullName evidence="3">Cupin 2 conserved barrel domain-containing protein</fullName>
    </recommendedName>
</protein>
<dbReference type="InterPro" id="IPR014710">
    <property type="entry name" value="RmlC-like_jellyroll"/>
</dbReference>
<dbReference type="InterPro" id="IPR011051">
    <property type="entry name" value="RmlC_Cupin_sf"/>
</dbReference>
<dbReference type="Gene3D" id="2.60.120.10">
    <property type="entry name" value="Jelly Rolls"/>
    <property type="match status" value="1"/>
</dbReference>
<dbReference type="GeneID" id="27710880"/>
<organism evidence="1 2">
    <name type="scientific">Fonsecaea multimorphosa CBS 102226</name>
    <dbReference type="NCBI Taxonomy" id="1442371"/>
    <lineage>
        <taxon>Eukaryota</taxon>
        <taxon>Fungi</taxon>
        <taxon>Dikarya</taxon>
        <taxon>Ascomycota</taxon>
        <taxon>Pezizomycotina</taxon>
        <taxon>Eurotiomycetes</taxon>
        <taxon>Chaetothyriomycetidae</taxon>
        <taxon>Chaetothyriales</taxon>
        <taxon>Herpotrichiellaceae</taxon>
        <taxon>Fonsecaea</taxon>
    </lineage>
</organism>
<proteinExistence type="predicted"/>
<dbReference type="STRING" id="1442371.A0A0D2KS81"/>
<dbReference type="RefSeq" id="XP_016633681.1">
    <property type="nucleotide sequence ID" value="XM_016775638.1"/>
</dbReference>